<dbReference type="GO" id="GO:0000981">
    <property type="term" value="F:DNA-binding transcription factor activity, RNA polymerase II-specific"/>
    <property type="evidence" value="ECO:0007669"/>
    <property type="project" value="InterPro"/>
</dbReference>
<feature type="compositionally biased region" description="Polar residues" evidence="10">
    <location>
        <begin position="490"/>
        <end position="500"/>
    </location>
</feature>
<feature type="domain" description="Homeobox" evidence="11">
    <location>
        <begin position="267"/>
        <end position="327"/>
    </location>
</feature>
<feature type="region of interest" description="Disordered" evidence="10">
    <location>
        <begin position="1"/>
        <end position="22"/>
    </location>
</feature>
<dbReference type="PROSITE" id="PS50071">
    <property type="entry name" value="HOMEOBOX_2"/>
    <property type="match status" value="1"/>
</dbReference>
<keyword evidence="6 8" id="KW-0371">Homeobox</keyword>
<evidence type="ECO:0000256" key="7">
    <source>
        <dbReference type="ARBA" id="ARBA00023242"/>
    </source>
</evidence>
<feature type="compositionally biased region" description="Basic residues" evidence="10">
    <location>
        <begin position="519"/>
        <end position="532"/>
    </location>
</feature>
<dbReference type="InterPro" id="IPR001356">
    <property type="entry name" value="HD"/>
</dbReference>
<evidence type="ECO:0000256" key="10">
    <source>
        <dbReference type="SAM" id="MobiDB-lite"/>
    </source>
</evidence>
<dbReference type="PANTHER" id="PTHR24329">
    <property type="entry name" value="HOMEOBOX PROTEIN ARISTALESS"/>
    <property type="match status" value="1"/>
</dbReference>
<dbReference type="InterPro" id="IPR009057">
    <property type="entry name" value="Homeodomain-like_sf"/>
</dbReference>
<comment type="function">
    <text evidence="1">Sequence-specific transcription factor which is part of a developmental regulatory system that provides cells with specific positional identities on the anterior-posterior axis.</text>
</comment>
<dbReference type="PANTHER" id="PTHR24329:SF337">
    <property type="entry name" value="ARISTALESS RELATED HOMEOBOX"/>
    <property type="match status" value="1"/>
</dbReference>
<dbReference type="SMART" id="SM00389">
    <property type="entry name" value="HOX"/>
    <property type="match status" value="2"/>
</dbReference>
<dbReference type="OrthoDB" id="6159439at2759"/>
<feature type="region of interest" description="Disordered" evidence="10">
    <location>
        <begin position="115"/>
        <end position="208"/>
    </location>
</feature>
<dbReference type="KEGG" id="tng:GSTEN00015517G001"/>
<dbReference type="SUPFAM" id="SSF46689">
    <property type="entry name" value="Homeodomain-like"/>
    <property type="match status" value="2"/>
</dbReference>
<feature type="DNA-binding region" description="Homeobox" evidence="8">
    <location>
        <begin position="269"/>
        <end position="328"/>
    </location>
</feature>
<feature type="compositionally biased region" description="Basic and acidic residues" evidence="10">
    <location>
        <begin position="182"/>
        <end position="201"/>
    </location>
</feature>
<evidence type="ECO:0000256" key="9">
    <source>
        <dbReference type="RuleBase" id="RU000682"/>
    </source>
</evidence>
<keyword evidence="5 8" id="KW-0238">DNA-binding</keyword>
<comment type="subcellular location">
    <subcellularLocation>
        <location evidence="2 8 9">Nucleus</location>
    </subcellularLocation>
</comment>
<feature type="compositionally biased region" description="Basic and acidic residues" evidence="10">
    <location>
        <begin position="56"/>
        <end position="67"/>
    </location>
</feature>
<accession>Q4SMZ2</accession>
<feature type="compositionally biased region" description="Polar residues" evidence="10">
    <location>
        <begin position="115"/>
        <end position="135"/>
    </location>
</feature>
<keyword evidence="7 8" id="KW-0539">Nucleus</keyword>
<reference evidence="12" key="2">
    <citation type="submission" date="2004-02" db="EMBL/GenBank/DDBJ databases">
        <authorList>
            <consortium name="Genoscope"/>
            <consortium name="Whitehead Institute Centre for Genome Research"/>
        </authorList>
    </citation>
    <scope>NUCLEOTIDE SEQUENCE</scope>
</reference>
<proteinExistence type="inferred from homology"/>
<dbReference type="AlphaFoldDB" id="Q4SMZ2"/>
<evidence type="ECO:0000256" key="1">
    <source>
        <dbReference type="ARBA" id="ARBA00003263"/>
    </source>
</evidence>
<dbReference type="PROSITE" id="PS00027">
    <property type="entry name" value="HOMEOBOX_1"/>
    <property type="match status" value="1"/>
</dbReference>
<dbReference type="GO" id="GO:0005634">
    <property type="term" value="C:nucleus"/>
    <property type="evidence" value="ECO:0007669"/>
    <property type="project" value="UniProtKB-SubCell"/>
</dbReference>
<evidence type="ECO:0000256" key="3">
    <source>
        <dbReference type="ARBA" id="ARBA00006503"/>
    </source>
</evidence>
<reference evidence="12" key="1">
    <citation type="journal article" date="2004" name="Nature">
        <title>Genome duplication in the teleost fish Tetraodon nigroviridis reveals the early vertebrate proto-karyotype.</title>
        <authorList>
            <person name="Jaillon O."/>
            <person name="Aury J.-M."/>
            <person name="Brunet F."/>
            <person name="Petit J.-L."/>
            <person name="Stange-Thomann N."/>
            <person name="Mauceli E."/>
            <person name="Bouneau L."/>
            <person name="Fischer C."/>
            <person name="Ozouf-Costaz C."/>
            <person name="Bernot A."/>
            <person name="Nicaud S."/>
            <person name="Jaffe D."/>
            <person name="Fisher S."/>
            <person name="Lutfalla G."/>
            <person name="Dossat C."/>
            <person name="Segurens B."/>
            <person name="Dasilva C."/>
            <person name="Salanoubat M."/>
            <person name="Levy M."/>
            <person name="Boudet N."/>
            <person name="Castellano S."/>
            <person name="Anthouard V."/>
            <person name="Jubin C."/>
            <person name="Castelli V."/>
            <person name="Katinka M."/>
            <person name="Vacherie B."/>
            <person name="Biemont C."/>
            <person name="Skalli Z."/>
            <person name="Cattolico L."/>
            <person name="Poulain J."/>
            <person name="De Berardinis V."/>
            <person name="Cruaud C."/>
            <person name="Duprat S."/>
            <person name="Brottier P."/>
            <person name="Coutanceau J.-P."/>
            <person name="Gouzy J."/>
            <person name="Parra G."/>
            <person name="Lardier G."/>
            <person name="Chapple C."/>
            <person name="McKernan K.J."/>
            <person name="McEwan P."/>
            <person name="Bosak S."/>
            <person name="Kellis M."/>
            <person name="Volff J.-N."/>
            <person name="Guigo R."/>
            <person name="Zody M.C."/>
            <person name="Mesirov J."/>
            <person name="Lindblad-Toh K."/>
            <person name="Birren B."/>
            <person name="Nusbaum C."/>
            <person name="Kahn D."/>
            <person name="Robinson-Rechavi M."/>
            <person name="Laudet V."/>
            <person name="Schachter V."/>
            <person name="Quetier F."/>
            <person name="Saurin W."/>
            <person name="Scarpelli C."/>
            <person name="Wincker P."/>
            <person name="Lander E.S."/>
            <person name="Weissenbach J."/>
            <person name="Roest Crollius H."/>
        </authorList>
    </citation>
    <scope>NUCLEOTIDE SEQUENCE [LARGE SCALE GENOMIC DNA]</scope>
</reference>
<sequence>MSGQFEDETRDRGESKSSKSPTLLSSYCIDSILGRRSPCKVRLVGPQSLTALPGRGEPEKTAEKAAKDFPLAADMHLPPKLRRLYGPGGKYLHDHGDALDRERLLLEQASESLKISQAPQVSISRSKSYRENASLSRGEGDQSPGEGSEDSSLGLVDLGPLKFEEEAGNKEESCGDAAALSPKDEERESLNAGDGDVRDGEDSVCLSAGSDTEEGMLKRKQRRYRTTFTSYQLEELERAFQKTHYPDVFTSVCLSAGSDTEEGMLKRKQRRYRTTFTSYQLEELERAFQKTHYPDVFTREELAMRLDLTEARVQVWFQNRRAKWRKREKAGVQAHPPGLAFPGPLAAGHPLSHYLEGGPFPHHPHPALESAWTAAAAAAAAFPGLAPPHHNGYRPPLAAPLGLGTFLGTAAMFRHPAFIGPHFGRLFSSMGPLTSASTAAALLRQPAPAVENPPHAGPVLPDPSSSSPSSSSSADRRPPASPRCASRPRNTQLSSPSLTSCRPELQGRRCAEHSSHPSHPVHRKSKKKTKKRKIHSYLWRLTFRIPQQYSTTKSKRALDEEKRVCVCVCVCVVMHFPLKPHLQPPATDKHSYLKRVFSRNIFHHCIVIKP</sequence>
<evidence type="ECO:0000256" key="4">
    <source>
        <dbReference type="ARBA" id="ARBA00022473"/>
    </source>
</evidence>
<evidence type="ECO:0000313" key="12">
    <source>
        <dbReference type="EMBL" id="CAF97990.1"/>
    </source>
</evidence>
<evidence type="ECO:0000256" key="8">
    <source>
        <dbReference type="PROSITE-ProRule" id="PRU00108"/>
    </source>
</evidence>
<feature type="compositionally biased region" description="Basic and acidic residues" evidence="10">
    <location>
        <begin position="162"/>
        <end position="173"/>
    </location>
</feature>
<dbReference type="FunFam" id="1.10.10.60:FF:000102">
    <property type="entry name" value="Aristaless related homeobox"/>
    <property type="match status" value="1"/>
</dbReference>
<keyword evidence="4" id="KW-0217">Developmental protein</keyword>
<dbReference type="Gene3D" id="1.10.10.60">
    <property type="entry name" value="Homeodomain-like"/>
    <property type="match status" value="2"/>
</dbReference>
<dbReference type="InterPro" id="IPR050649">
    <property type="entry name" value="Paired_Homeobox_TFs"/>
</dbReference>
<comment type="similarity">
    <text evidence="3">Belongs to the paired homeobox family. Bicoid subfamily.</text>
</comment>
<dbReference type="CDD" id="cd00086">
    <property type="entry name" value="homeodomain"/>
    <property type="match status" value="1"/>
</dbReference>
<feature type="region of interest" description="Disordered" evidence="10">
    <location>
        <begin position="49"/>
        <end position="71"/>
    </location>
</feature>
<dbReference type="Pfam" id="PF00046">
    <property type="entry name" value="Homeodomain"/>
    <property type="match status" value="2"/>
</dbReference>
<dbReference type="GO" id="GO:0000977">
    <property type="term" value="F:RNA polymerase II transcription regulatory region sequence-specific DNA binding"/>
    <property type="evidence" value="ECO:0007669"/>
    <property type="project" value="TreeGrafter"/>
</dbReference>
<protein>
    <submittedName>
        <fullName evidence="12">Chromosome 6 SCAF14544, whole genome shotgun sequence</fullName>
    </submittedName>
</protein>
<name>Q4SMZ2_TETNG</name>
<dbReference type="EMBL" id="CAAE01014544">
    <property type="protein sequence ID" value="CAF97990.1"/>
    <property type="molecule type" value="Genomic_DNA"/>
</dbReference>
<evidence type="ECO:0000256" key="6">
    <source>
        <dbReference type="ARBA" id="ARBA00023155"/>
    </source>
</evidence>
<evidence type="ECO:0000256" key="5">
    <source>
        <dbReference type="ARBA" id="ARBA00023125"/>
    </source>
</evidence>
<evidence type="ECO:0000256" key="2">
    <source>
        <dbReference type="ARBA" id="ARBA00004123"/>
    </source>
</evidence>
<feature type="compositionally biased region" description="Low complexity" evidence="10">
    <location>
        <begin position="462"/>
        <end position="473"/>
    </location>
</feature>
<organism evidence="12">
    <name type="scientific">Tetraodon nigroviridis</name>
    <name type="common">Spotted green pufferfish</name>
    <name type="synonym">Chelonodon nigroviridis</name>
    <dbReference type="NCBI Taxonomy" id="99883"/>
    <lineage>
        <taxon>Eukaryota</taxon>
        <taxon>Metazoa</taxon>
        <taxon>Chordata</taxon>
        <taxon>Craniata</taxon>
        <taxon>Vertebrata</taxon>
        <taxon>Euteleostomi</taxon>
        <taxon>Actinopterygii</taxon>
        <taxon>Neopterygii</taxon>
        <taxon>Teleostei</taxon>
        <taxon>Neoteleostei</taxon>
        <taxon>Acanthomorphata</taxon>
        <taxon>Eupercaria</taxon>
        <taxon>Tetraodontiformes</taxon>
        <taxon>Tetradontoidea</taxon>
        <taxon>Tetraodontidae</taxon>
        <taxon>Tetraodon</taxon>
    </lineage>
</organism>
<dbReference type="InterPro" id="IPR017970">
    <property type="entry name" value="Homeobox_CS"/>
</dbReference>
<feature type="compositionally biased region" description="Basic and acidic residues" evidence="10">
    <location>
        <begin position="7"/>
        <end position="17"/>
    </location>
</feature>
<feature type="region of interest" description="Disordered" evidence="10">
    <location>
        <begin position="448"/>
        <end position="532"/>
    </location>
</feature>
<evidence type="ECO:0000259" key="11">
    <source>
        <dbReference type="PROSITE" id="PS50071"/>
    </source>
</evidence>
<gene>
    <name evidence="12" type="ORF">GSTENG00015517001</name>
</gene>
<feature type="compositionally biased region" description="Basic and acidic residues" evidence="10">
    <location>
        <begin position="505"/>
        <end position="515"/>
    </location>
</feature>